<evidence type="ECO:0000313" key="4">
    <source>
        <dbReference type="EMBL" id="MER5075474.1"/>
    </source>
</evidence>
<dbReference type="PIRSF" id="PIRSF035905">
    <property type="entry name" value="UCP035905_mp"/>
    <property type="match status" value="1"/>
</dbReference>
<comment type="caution">
    <text evidence="3">The sequence shown here is derived from an EMBL/GenBank/DDBJ whole genome shotgun (WGS) entry which is preliminary data.</text>
</comment>
<feature type="transmembrane region" description="Helical" evidence="2">
    <location>
        <begin position="626"/>
        <end position="643"/>
    </location>
</feature>
<evidence type="ECO:0000313" key="5">
    <source>
        <dbReference type="Proteomes" id="UP001495779"/>
    </source>
</evidence>
<evidence type="ECO:0000256" key="2">
    <source>
        <dbReference type="SAM" id="Phobius"/>
    </source>
</evidence>
<feature type="transmembrane region" description="Helical" evidence="2">
    <location>
        <begin position="536"/>
        <end position="556"/>
    </location>
</feature>
<dbReference type="PANTHER" id="PTHR38434">
    <property type="entry name" value="BLL2549 PROTEIN"/>
    <property type="match status" value="1"/>
</dbReference>
<reference evidence="3" key="2">
    <citation type="submission" date="2024-02" db="EMBL/GenBank/DDBJ databases">
        <authorList>
            <consortium name="Clinical and Environmental Microbiology Branch: Whole genome sequencing antimicrobial resistance pathogens in the healthcare setting"/>
        </authorList>
    </citation>
    <scope>NUCLEOTIDE SEQUENCE</scope>
    <source>
        <strain evidence="3">2020GO-00142</strain>
    </source>
</reference>
<feature type="compositionally biased region" description="Basic and acidic residues" evidence="1">
    <location>
        <begin position="50"/>
        <end position="63"/>
    </location>
</feature>
<feature type="transmembrane region" description="Helical" evidence="2">
    <location>
        <begin position="568"/>
        <end position="585"/>
    </location>
</feature>
<feature type="transmembrane region" description="Helical" evidence="2">
    <location>
        <begin position="456"/>
        <end position="471"/>
    </location>
</feature>
<feature type="transmembrane region" description="Helical" evidence="2">
    <location>
        <begin position="687"/>
        <end position="705"/>
    </location>
</feature>
<feature type="transmembrane region" description="Helical" evidence="2">
    <location>
        <begin position="655"/>
        <end position="675"/>
    </location>
</feature>
<name>A0AAI9I2A0_PROST</name>
<feature type="transmembrane region" description="Helical" evidence="2">
    <location>
        <begin position="884"/>
        <end position="904"/>
    </location>
</feature>
<feature type="transmembrane region" description="Helical" evidence="2">
    <location>
        <begin position="316"/>
        <end position="333"/>
    </location>
</feature>
<feature type="transmembrane region" description="Helical" evidence="2">
    <location>
        <begin position="759"/>
        <end position="775"/>
    </location>
</feature>
<feature type="transmembrane region" description="Helical" evidence="2">
    <location>
        <begin position="6"/>
        <end position="26"/>
    </location>
</feature>
<feature type="transmembrane region" description="Helical" evidence="2">
    <location>
        <begin position="478"/>
        <end position="500"/>
    </location>
</feature>
<dbReference type="InterPro" id="IPR014600">
    <property type="entry name" value="UCP035905_mem"/>
</dbReference>
<feature type="transmembrane region" description="Helical" evidence="2">
    <location>
        <begin position="592"/>
        <end position="614"/>
    </location>
</feature>
<sequence>MDILILVGFVVILLMVISPILAIIAMHRVSRMRSQLSELNQRVISLEQALKPDADSSENRQSELVHTAEMASSEKKQTPPILFQETPHYPHSLTGHSTTNASLEPHSQTGVIMSAQESQTSVDVNRFERRANNKTQLQNDSNWSLFSHFFSWVWKGNPLAKIGILLLFFGIAYLLKFGVQNNVLSPQLRLIVSSIGCLLLLGIGWYLRHKKTLFALILQGGAVGCFYITVIAAFKMYSLLPYGMAFVAMLIICAASIVLALSQRAISLAILASLGGYLAPILLSTGGGNHIFLFSYYLMLSAAILIISVWQAWRPLNLVGMFMTYFVAVLWGWEYYQTDYYVSSQIFLIANLIVFNVLTQLFALRYPHDKQLVVDNTLLFVPPFISLAIQYAISWQINVVPAFVALLLGAFYLLAGFRIHKKYAATGKELALGNMIIGASFVTLAIPLALSFEWTSIIWSIEGLLLLYYGFSVQNKKLSTVGVLLILVSAITLLGGFSLYTWSRSSVYMVPVLLAACFSAGAMFHVRRETSTNFNIVSHGLLLLGLAVWYFWLPAITDILSWSGESESFIIMALVIISAWLWRILAIKADWIALLLCQSFIWLVGYYYLAVDFIQDENPMGRGEGSLIWPVMLGSSVLFAMHAQKAHYIWMQRILHGATFWLIIAFIAAQVNWFVAILPWGMNELGYFIYVMTITLTTLVLYWLQSQKMPPMKRNGIIYWYSFLPVILVLIVLSFVANLEDGKLTFWNYVPLINPLDEAGLFSIASLLLMRRGLVQKLKKIRVFDLWVIRGLSLAAIVLSILWFNGIMLRAISDFAEINWNAQVLFDSRLVQTILSISWSLAALAFMIFASLKQNRLSWLFGAGIFACVVVKLFLVDIYGQDGLFRAISFIVVAILILVVGYFSPLPPKMAQEKGLNEADDETK</sequence>
<feature type="transmembrane region" description="Helical" evidence="2">
    <location>
        <begin position="158"/>
        <end position="175"/>
    </location>
</feature>
<dbReference type="Pfam" id="PF10101">
    <property type="entry name" value="DUF2339"/>
    <property type="match status" value="1"/>
</dbReference>
<dbReference type="AlphaFoldDB" id="A0AAI9I2A0"/>
<feature type="transmembrane region" description="Helical" evidence="2">
    <location>
        <begin position="187"/>
        <end position="207"/>
    </location>
</feature>
<feature type="transmembrane region" description="Helical" evidence="2">
    <location>
        <begin position="506"/>
        <end position="524"/>
    </location>
</feature>
<feature type="transmembrane region" description="Helical" evidence="2">
    <location>
        <begin position="240"/>
        <end position="261"/>
    </location>
</feature>
<feature type="transmembrane region" description="Helical" evidence="2">
    <location>
        <begin position="787"/>
        <end position="809"/>
    </location>
</feature>
<proteinExistence type="predicted"/>
<feature type="transmembrane region" description="Helical" evidence="2">
    <location>
        <begin position="291"/>
        <end position="309"/>
    </location>
</feature>
<keyword evidence="2" id="KW-0812">Transmembrane</keyword>
<dbReference type="EMBL" id="JAGSRH010000001">
    <property type="protein sequence ID" value="MER5075474.1"/>
    <property type="molecule type" value="Genomic_DNA"/>
</dbReference>
<feature type="transmembrane region" description="Helical" evidence="2">
    <location>
        <begin position="431"/>
        <end position="450"/>
    </location>
</feature>
<keyword evidence="2" id="KW-1133">Transmembrane helix</keyword>
<feature type="transmembrane region" description="Helical" evidence="2">
    <location>
        <begin position="345"/>
        <end position="364"/>
    </location>
</feature>
<gene>
    <name evidence="3" type="ORF">JRA39_003589</name>
    <name evidence="4" type="ORF">KDV35_01045</name>
</gene>
<organism evidence="3">
    <name type="scientific">Providencia stuartii</name>
    <dbReference type="NCBI Taxonomy" id="588"/>
    <lineage>
        <taxon>Bacteria</taxon>
        <taxon>Pseudomonadati</taxon>
        <taxon>Pseudomonadota</taxon>
        <taxon>Gammaproteobacteria</taxon>
        <taxon>Enterobacterales</taxon>
        <taxon>Morganellaceae</taxon>
        <taxon>Providencia</taxon>
    </lineage>
</organism>
<feature type="transmembrane region" description="Helical" evidence="2">
    <location>
        <begin position="214"/>
        <end position="234"/>
    </location>
</feature>
<protein>
    <submittedName>
        <fullName evidence="3">DUF2339 domain-containing protein</fullName>
    </submittedName>
</protein>
<feature type="region of interest" description="Disordered" evidence="1">
    <location>
        <begin position="50"/>
        <end position="77"/>
    </location>
</feature>
<feature type="transmembrane region" description="Helical" evidence="2">
    <location>
        <begin position="268"/>
        <end position="285"/>
    </location>
</feature>
<evidence type="ECO:0000313" key="3">
    <source>
        <dbReference type="EMBL" id="EMP9434481.1"/>
    </source>
</evidence>
<dbReference type="EMBL" id="AAZDVE040000037">
    <property type="protein sequence ID" value="EMP9434481.1"/>
    <property type="molecule type" value="Genomic_DNA"/>
</dbReference>
<feature type="transmembrane region" description="Helical" evidence="2">
    <location>
        <begin position="376"/>
        <end position="393"/>
    </location>
</feature>
<dbReference type="InterPro" id="IPR019286">
    <property type="entry name" value="DUF2339_TM"/>
</dbReference>
<feature type="transmembrane region" description="Helical" evidence="2">
    <location>
        <begin position="857"/>
        <end position="878"/>
    </location>
</feature>
<feature type="transmembrane region" description="Helical" evidence="2">
    <location>
        <begin position="717"/>
        <end position="739"/>
    </location>
</feature>
<reference evidence="4 5" key="1">
    <citation type="submission" date="2021-04" db="EMBL/GenBank/DDBJ databases">
        <title>Determining the burden of carbapenem-resistant Enterobacterales from a tertiary public heath setting in Bangladesh: a clinical, epidemiological, and molecular study.</title>
        <authorList>
            <person name="Farzana R."/>
            <person name="Walsh T.R."/>
        </authorList>
    </citation>
    <scope>NUCLEOTIDE SEQUENCE [LARGE SCALE GENOMIC DNA]</scope>
    <source>
        <strain evidence="5">dmpro_s316</strain>
        <strain evidence="4">Dmpro_s316</strain>
    </source>
</reference>
<accession>A0AAI9I2A0</accession>
<dbReference type="PANTHER" id="PTHR38434:SF1">
    <property type="entry name" value="BLL2549 PROTEIN"/>
    <property type="match status" value="1"/>
</dbReference>
<evidence type="ECO:0000256" key="1">
    <source>
        <dbReference type="SAM" id="MobiDB-lite"/>
    </source>
</evidence>
<feature type="transmembrane region" description="Helical" evidence="2">
    <location>
        <begin position="829"/>
        <end position="850"/>
    </location>
</feature>
<dbReference type="Proteomes" id="UP001495779">
    <property type="component" value="Unassembled WGS sequence"/>
</dbReference>
<keyword evidence="2" id="KW-0472">Membrane</keyword>
<feature type="transmembrane region" description="Helical" evidence="2">
    <location>
        <begin position="399"/>
        <end position="419"/>
    </location>
</feature>